<sequence>MIFLYSEILKIDNASIFVTNIKEKSNIVIGVPHHAPSGTIRMPCDSHPYSDENAGYIGDYIAEKLKCSFLCACNYFIDVNKNHNNNYSDYYTALEKCSPKYLVEIHGHGIEHSGNDIEISSGCKEDEKYALELKEKLESIIHKKWSENKEDKDFCKIKDLNINANFNDIYFKATKSSTIVDKRWRSYHIELPVMLRIVLHEKNKLPSYGEKFTEILYEAIKNVCK</sequence>
<dbReference type="RefSeq" id="WP_169299298.1">
    <property type="nucleotide sequence ID" value="NZ_JABBNI010000047.1"/>
</dbReference>
<gene>
    <name evidence="1" type="ORF">HBE96_19085</name>
</gene>
<comment type="caution">
    <text evidence="1">The sequence shown here is derived from an EMBL/GenBank/DDBJ whole genome shotgun (WGS) entry which is preliminary data.</text>
</comment>
<name>A0A7Y0EJV0_9CLOT</name>
<evidence type="ECO:0000313" key="2">
    <source>
        <dbReference type="Proteomes" id="UP000537131"/>
    </source>
</evidence>
<proteinExistence type="predicted"/>
<keyword evidence="2" id="KW-1185">Reference proteome</keyword>
<dbReference type="Proteomes" id="UP000537131">
    <property type="component" value="Unassembled WGS sequence"/>
</dbReference>
<accession>A0A7Y0EJV0</accession>
<protein>
    <submittedName>
        <fullName evidence="1">Uncharacterized protein</fullName>
    </submittedName>
</protein>
<evidence type="ECO:0000313" key="1">
    <source>
        <dbReference type="EMBL" id="NMM64716.1"/>
    </source>
</evidence>
<reference evidence="1 2" key="1">
    <citation type="submission" date="2020-06" db="EMBL/GenBank/DDBJ databases">
        <title>Complete Genome Sequence of Clostridium muelleri sp. nov. P21T, an Acid-Alcohol Producing Acetogen Isolated from Old Hay.</title>
        <authorList>
            <person name="Duncan K.E."/>
            <person name="Tanner R.S."/>
        </authorList>
    </citation>
    <scope>NUCLEOTIDE SEQUENCE [LARGE SCALE GENOMIC DNA]</scope>
    <source>
        <strain evidence="1 2">P21</strain>
    </source>
</reference>
<dbReference type="EMBL" id="JABBNI010000047">
    <property type="protein sequence ID" value="NMM64716.1"/>
    <property type="molecule type" value="Genomic_DNA"/>
</dbReference>
<organism evidence="1 2">
    <name type="scientific">Clostridium muellerianum</name>
    <dbReference type="NCBI Taxonomy" id="2716538"/>
    <lineage>
        <taxon>Bacteria</taxon>
        <taxon>Bacillati</taxon>
        <taxon>Bacillota</taxon>
        <taxon>Clostridia</taxon>
        <taxon>Eubacteriales</taxon>
        <taxon>Clostridiaceae</taxon>
        <taxon>Clostridium</taxon>
    </lineage>
</organism>
<dbReference type="AlphaFoldDB" id="A0A7Y0EJV0"/>